<accession>A0AAD4W801</accession>
<evidence type="ECO:0000313" key="2">
    <source>
        <dbReference type="Proteomes" id="UP001054821"/>
    </source>
</evidence>
<dbReference type="Proteomes" id="UP001054821">
    <property type="component" value="Chromosome 3"/>
</dbReference>
<dbReference type="EMBL" id="JAJFAZ020000003">
    <property type="protein sequence ID" value="KAI5337187.1"/>
    <property type="molecule type" value="Genomic_DNA"/>
</dbReference>
<reference evidence="1 2" key="1">
    <citation type="journal article" date="2022" name="G3 (Bethesda)">
        <title>Whole-genome sequence and methylome profiling of the almond [Prunus dulcis (Mill.) D.A. Webb] cultivar 'Nonpareil'.</title>
        <authorList>
            <person name="D'Amico-Willman K.M."/>
            <person name="Ouma W.Z."/>
            <person name="Meulia T."/>
            <person name="Sideli G.M."/>
            <person name="Gradziel T.M."/>
            <person name="Fresnedo-Ramirez J."/>
        </authorList>
    </citation>
    <scope>NUCLEOTIDE SEQUENCE [LARGE SCALE GENOMIC DNA]</scope>
    <source>
        <strain evidence="1">Clone GOH B32 T37-40</strain>
    </source>
</reference>
<protein>
    <submittedName>
        <fullName evidence="1">Uncharacterized protein</fullName>
    </submittedName>
</protein>
<proteinExistence type="predicted"/>
<organism evidence="1 2">
    <name type="scientific">Prunus dulcis</name>
    <name type="common">Almond</name>
    <name type="synonym">Amygdalus dulcis</name>
    <dbReference type="NCBI Taxonomy" id="3755"/>
    <lineage>
        <taxon>Eukaryota</taxon>
        <taxon>Viridiplantae</taxon>
        <taxon>Streptophyta</taxon>
        <taxon>Embryophyta</taxon>
        <taxon>Tracheophyta</taxon>
        <taxon>Spermatophyta</taxon>
        <taxon>Magnoliopsida</taxon>
        <taxon>eudicotyledons</taxon>
        <taxon>Gunneridae</taxon>
        <taxon>Pentapetalae</taxon>
        <taxon>rosids</taxon>
        <taxon>fabids</taxon>
        <taxon>Rosales</taxon>
        <taxon>Rosaceae</taxon>
        <taxon>Amygdaloideae</taxon>
        <taxon>Amygdaleae</taxon>
        <taxon>Prunus</taxon>
    </lineage>
</organism>
<gene>
    <name evidence="1" type="ORF">L3X38_016456</name>
</gene>
<name>A0AAD4W801_PRUDU</name>
<evidence type="ECO:0000313" key="1">
    <source>
        <dbReference type="EMBL" id="KAI5337187.1"/>
    </source>
</evidence>
<dbReference type="AlphaFoldDB" id="A0AAD4W801"/>
<sequence>MYVVRASPAVGVDSGWGGFGKKMGVQQLEAARARCGVYETGQARRRFRPELGPEGDDVMADARLASALPHSNFLQ</sequence>
<comment type="caution">
    <text evidence="1">The sequence shown here is derived from an EMBL/GenBank/DDBJ whole genome shotgun (WGS) entry which is preliminary data.</text>
</comment>
<keyword evidence="2" id="KW-1185">Reference proteome</keyword>